<dbReference type="SUPFAM" id="SSF52172">
    <property type="entry name" value="CheY-like"/>
    <property type="match status" value="1"/>
</dbReference>
<protein>
    <submittedName>
        <fullName evidence="3">Response regulator</fullName>
    </submittedName>
</protein>
<dbReference type="Pfam" id="PF00072">
    <property type="entry name" value="Response_reg"/>
    <property type="match status" value="1"/>
</dbReference>
<dbReference type="Gene3D" id="3.40.50.2300">
    <property type="match status" value="1"/>
</dbReference>
<feature type="modified residue" description="4-aspartylphosphate" evidence="1">
    <location>
        <position position="58"/>
    </location>
</feature>
<evidence type="ECO:0000313" key="3">
    <source>
        <dbReference type="EMBL" id="RIV19403.1"/>
    </source>
</evidence>
<dbReference type="GO" id="GO:0000160">
    <property type="term" value="P:phosphorelay signal transduction system"/>
    <property type="evidence" value="ECO:0007669"/>
    <property type="project" value="InterPro"/>
</dbReference>
<proteinExistence type="predicted"/>
<dbReference type="EMBL" id="QXED01000008">
    <property type="protein sequence ID" value="RIV19403.1"/>
    <property type="molecule type" value="Genomic_DNA"/>
</dbReference>
<dbReference type="InterPro" id="IPR011006">
    <property type="entry name" value="CheY-like_superfamily"/>
</dbReference>
<dbReference type="AlphaFoldDB" id="A0A418M1B8"/>
<sequence length="128" mass="14737">MSKKWIALLDGDEEDLFIWNTGINWFANELELKSFIDPNEFLVFARQLANGPSLIIIDGIIPRGDELYWLSKIKTTPFQTVPIIMLGGDEIMLNKEQFTRAGATDCVYKPSSFKELQNLIMYIKQYVV</sequence>
<dbReference type="Proteomes" id="UP000283523">
    <property type="component" value="Unassembled WGS sequence"/>
</dbReference>
<reference evidence="3 4" key="1">
    <citation type="submission" date="2018-08" db="EMBL/GenBank/DDBJ databases">
        <title>Fibrisoma montanum sp. nov., isolated from Danxia mountain soil.</title>
        <authorList>
            <person name="Huang Y."/>
        </authorList>
    </citation>
    <scope>NUCLEOTIDE SEQUENCE [LARGE SCALE GENOMIC DNA]</scope>
    <source>
        <strain evidence="3 4">HYT19</strain>
    </source>
</reference>
<organism evidence="3 4">
    <name type="scientific">Fibrisoma montanum</name>
    <dbReference type="NCBI Taxonomy" id="2305895"/>
    <lineage>
        <taxon>Bacteria</taxon>
        <taxon>Pseudomonadati</taxon>
        <taxon>Bacteroidota</taxon>
        <taxon>Cytophagia</taxon>
        <taxon>Cytophagales</taxon>
        <taxon>Spirosomataceae</taxon>
        <taxon>Fibrisoma</taxon>
    </lineage>
</organism>
<name>A0A418M1B8_9BACT</name>
<dbReference type="InterPro" id="IPR001789">
    <property type="entry name" value="Sig_transdc_resp-reg_receiver"/>
</dbReference>
<evidence type="ECO:0000313" key="4">
    <source>
        <dbReference type="Proteomes" id="UP000283523"/>
    </source>
</evidence>
<accession>A0A418M1B8</accession>
<feature type="domain" description="Response regulatory" evidence="2">
    <location>
        <begin position="5"/>
        <end position="124"/>
    </location>
</feature>
<keyword evidence="4" id="KW-1185">Reference proteome</keyword>
<gene>
    <name evidence="3" type="ORF">DYU11_25210</name>
</gene>
<comment type="caution">
    <text evidence="3">The sequence shown here is derived from an EMBL/GenBank/DDBJ whole genome shotgun (WGS) entry which is preliminary data.</text>
</comment>
<keyword evidence="1" id="KW-0597">Phosphoprotein</keyword>
<dbReference type="OrthoDB" id="957354at2"/>
<dbReference type="SMART" id="SM00448">
    <property type="entry name" value="REC"/>
    <property type="match status" value="1"/>
</dbReference>
<dbReference type="RefSeq" id="WP_119670507.1">
    <property type="nucleotide sequence ID" value="NZ_QXED01000008.1"/>
</dbReference>
<dbReference type="PROSITE" id="PS50110">
    <property type="entry name" value="RESPONSE_REGULATORY"/>
    <property type="match status" value="1"/>
</dbReference>
<evidence type="ECO:0000259" key="2">
    <source>
        <dbReference type="PROSITE" id="PS50110"/>
    </source>
</evidence>
<evidence type="ECO:0000256" key="1">
    <source>
        <dbReference type="PROSITE-ProRule" id="PRU00169"/>
    </source>
</evidence>